<dbReference type="PANTHER" id="PTHR30246:SF1">
    <property type="entry name" value="2-DEHYDRO-3-DEOXY-6-PHOSPHOGALACTONATE ALDOLASE-RELATED"/>
    <property type="match status" value="1"/>
</dbReference>
<dbReference type="CDD" id="cd00452">
    <property type="entry name" value="KDPG_aldolase"/>
    <property type="match status" value="1"/>
</dbReference>
<dbReference type="Proteomes" id="UP001597173">
    <property type="component" value="Unassembled WGS sequence"/>
</dbReference>
<evidence type="ECO:0000256" key="7">
    <source>
        <dbReference type="ARBA" id="ARBA00023270"/>
    </source>
</evidence>
<organism evidence="9 10">
    <name type="scientific">Mycoplana ramosa</name>
    <name type="common">Mycoplana bullata</name>
    <dbReference type="NCBI Taxonomy" id="40837"/>
    <lineage>
        <taxon>Bacteria</taxon>
        <taxon>Pseudomonadati</taxon>
        <taxon>Pseudomonadota</taxon>
        <taxon>Alphaproteobacteria</taxon>
        <taxon>Hyphomicrobiales</taxon>
        <taxon>Rhizobiaceae</taxon>
        <taxon>Mycoplana</taxon>
    </lineage>
</organism>
<keyword evidence="7" id="KW-0704">Schiff base</keyword>
<dbReference type="NCBIfam" id="NF004325">
    <property type="entry name" value="PRK05718.1"/>
    <property type="match status" value="1"/>
</dbReference>
<protein>
    <recommendedName>
        <fullName evidence="5">2-dehydro-3-deoxy-phosphogluconate aldolase</fullName>
        <ecNumber evidence="5">4.1.2.14</ecNumber>
    </recommendedName>
</protein>
<dbReference type="EC" id="4.1.2.14" evidence="5"/>
<reference evidence="10" key="1">
    <citation type="journal article" date="2019" name="Int. J. Syst. Evol. Microbiol.">
        <title>The Global Catalogue of Microorganisms (GCM) 10K type strain sequencing project: providing services to taxonomists for standard genome sequencing and annotation.</title>
        <authorList>
            <consortium name="The Broad Institute Genomics Platform"/>
            <consortium name="The Broad Institute Genome Sequencing Center for Infectious Disease"/>
            <person name="Wu L."/>
            <person name="Ma J."/>
        </authorList>
    </citation>
    <scope>NUCLEOTIDE SEQUENCE [LARGE SCALE GENOMIC DNA]</scope>
    <source>
        <strain evidence="10">CCUG 55609</strain>
    </source>
</reference>
<keyword evidence="8" id="KW-0119">Carbohydrate metabolism</keyword>
<dbReference type="Pfam" id="PF01081">
    <property type="entry name" value="Aldolase"/>
    <property type="match status" value="1"/>
</dbReference>
<accession>A0ABW3YVY0</accession>
<dbReference type="PROSITE" id="PS00159">
    <property type="entry name" value="ALDOLASE_KDPG_KHG_1"/>
    <property type="match status" value="1"/>
</dbReference>
<proteinExistence type="inferred from homology"/>
<dbReference type="Gene3D" id="3.20.20.70">
    <property type="entry name" value="Aldolase class I"/>
    <property type="match status" value="1"/>
</dbReference>
<dbReference type="InterPro" id="IPR000887">
    <property type="entry name" value="Aldlse_KDPG_KHG"/>
</dbReference>
<comment type="catalytic activity">
    <reaction evidence="1">
        <text>2-dehydro-3-deoxy-6-phospho-D-gluconate = D-glyceraldehyde 3-phosphate + pyruvate</text>
        <dbReference type="Rhea" id="RHEA:17089"/>
        <dbReference type="ChEBI" id="CHEBI:15361"/>
        <dbReference type="ChEBI" id="CHEBI:57569"/>
        <dbReference type="ChEBI" id="CHEBI:59776"/>
        <dbReference type="EC" id="4.1.2.14"/>
    </reaction>
</comment>
<evidence type="ECO:0000256" key="1">
    <source>
        <dbReference type="ARBA" id="ARBA00000654"/>
    </source>
</evidence>
<dbReference type="PANTHER" id="PTHR30246">
    <property type="entry name" value="2-KETO-3-DEOXY-6-PHOSPHOGLUCONATE ALDOLASE"/>
    <property type="match status" value="1"/>
</dbReference>
<dbReference type="NCBIfam" id="TIGR01182">
    <property type="entry name" value="eda"/>
    <property type="match status" value="1"/>
</dbReference>
<dbReference type="InterPro" id="IPR031337">
    <property type="entry name" value="KDPG/KHG_AS_1"/>
</dbReference>
<name>A0ABW3YVY0_MYCRA</name>
<evidence type="ECO:0000313" key="10">
    <source>
        <dbReference type="Proteomes" id="UP001597173"/>
    </source>
</evidence>
<evidence type="ECO:0000256" key="5">
    <source>
        <dbReference type="ARBA" id="ARBA00013063"/>
    </source>
</evidence>
<comment type="caution">
    <text evidence="9">The sequence shown here is derived from an EMBL/GenBank/DDBJ whole genome shotgun (WGS) entry which is preliminary data.</text>
</comment>
<evidence type="ECO:0000256" key="4">
    <source>
        <dbReference type="ARBA" id="ARBA00011233"/>
    </source>
</evidence>
<dbReference type="SUPFAM" id="SSF51569">
    <property type="entry name" value="Aldolase"/>
    <property type="match status" value="1"/>
</dbReference>
<dbReference type="InterPro" id="IPR031338">
    <property type="entry name" value="KDPG/KHG_AS_2"/>
</dbReference>
<keyword evidence="6" id="KW-0456">Lyase</keyword>
<dbReference type="NCBIfam" id="NF004673">
    <property type="entry name" value="PRK06015.1"/>
    <property type="match status" value="1"/>
</dbReference>
<gene>
    <name evidence="9" type="ORF">ACFQ33_09220</name>
</gene>
<dbReference type="PROSITE" id="PS00160">
    <property type="entry name" value="ALDOLASE_KDPG_KHG_2"/>
    <property type="match status" value="1"/>
</dbReference>
<keyword evidence="10" id="KW-1185">Reference proteome</keyword>
<evidence type="ECO:0000256" key="6">
    <source>
        <dbReference type="ARBA" id="ARBA00023239"/>
    </source>
</evidence>
<comment type="subunit">
    <text evidence="4">Homotrimer.</text>
</comment>
<evidence type="ECO:0000256" key="2">
    <source>
        <dbReference type="ARBA" id="ARBA00004736"/>
    </source>
</evidence>
<evidence type="ECO:0000256" key="3">
    <source>
        <dbReference type="ARBA" id="ARBA00006906"/>
    </source>
</evidence>
<evidence type="ECO:0000256" key="8">
    <source>
        <dbReference type="ARBA" id="ARBA00023277"/>
    </source>
</evidence>
<comment type="pathway">
    <text evidence="2">Carbohydrate acid metabolism; 2-dehydro-3-deoxy-D-gluconate degradation; D-glyceraldehyde 3-phosphate and pyruvate from 2-dehydro-3-deoxy-D-gluconate: step 2/2.</text>
</comment>
<comment type="similarity">
    <text evidence="3">Belongs to the KHG/KDPG aldolase family.</text>
</comment>
<dbReference type="RefSeq" id="WP_374837594.1">
    <property type="nucleotide sequence ID" value="NZ_JBHEEW010000005.1"/>
</dbReference>
<sequence length="212" mass="21480">MSGKTENLLAVLNLQPVVPVLVVEEAASAVPLARALVAGGLKAIEITLRTPAALEAIRLVANEVEGAVAGAGTILNAAQFDQAVAAGSRFIVSPGTTPELLEVAAQSPVPLLPGAATASEVMALREQGYQVLKFFPAEQAGGAAYLKALSSPLAGTLFCPTGGISLANAKDYLSLPNVVCVGGSWVAPKELVATEDWAGITRLAAEAAALKN</sequence>
<dbReference type="InterPro" id="IPR013785">
    <property type="entry name" value="Aldolase_TIM"/>
</dbReference>
<evidence type="ECO:0000313" key="9">
    <source>
        <dbReference type="EMBL" id="MFD1328073.1"/>
    </source>
</evidence>
<dbReference type="EMBL" id="JBHTNF010000004">
    <property type="protein sequence ID" value="MFD1328073.1"/>
    <property type="molecule type" value="Genomic_DNA"/>
</dbReference>